<feature type="signal peptide" evidence="1">
    <location>
        <begin position="1"/>
        <end position="16"/>
    </location>
</feature>
<evidence type="ECO:0000313" key="3">
    <source>
        <dbReference type="Proteomes" id="UP001218218"/>
    </source>
</evidence>
<gene>
    <name evidence="2" type="ORF">DFH08DRAFT_801981</name>
</gene>
<evidence type="ECO:0000313" key="2">
    <source>
        <dbReference type="EMBL" id="KAJ7358136.1"/>
    </source>
</evidence>
<accession>A0AAD7F0I9</accession>
<sequence>MALELTLFLSAVGASFERLTPNTAPRTQIFRRWPRSQFFRLSADISWASERLDSLAPFFTSNRPSASAAGRFLCNGALTPHSYLIADRMTSLCLFFLLEFKLSLSTSAWIRQFRGPASASMMPDALSGVIARTACGGLLCYATSSLTATLVTAVLEFSDGVFPPYSSGRPHAASRLLALRLRRSVGS</sequence>
<evidence type="ECO:0000256" key="1">
    <source>
        <dbReference type="SAM" id="SignalP"/>
    </source>
</evidence>
<evidence type="ECO:0008006" key="4">
    <source>
        <dbReference type="Google" id="ProtNLM"/>
    </source>
</evidence>
<name>A0AAD7F0I9_9AGAR</name>
<dbReference type="AlphaFoldDB" id="A0AAD7F0I9"/>
<organism evidence="2 3">
    <name type="scientific">Mycena albidolilacea</name>
    <dbReference type="NCBI Taxonomy" id="1033008"/>
    <lineage>
        <taxon>Eukaryota</taxon>
        <taxon>Fungi</taxon>
        <taxon>Dikarya</taxon>
        <taxon>Basidiomycota</taxon>
        <taxon>Agaricomycotina</taxon>
        <taxon>Agaricomycetes</taxon>
        <taxon>Agaricomycetidae</taxon>
        <taxon>Agaricales</taxon>
        <taxon>Marasmiineae</taxon>
        <taxon>Mycenaceae</taxon>
        <taxon>Mycena</taxon>
    </lineage>
</organism>
<reference evidence="2" key="1">
    <citation type="submission" date="2023-03" db="EMBL/GenBank/DDBJ databases">
        <title>Massive genome expansion in bonnet fungi (Mycena s.s.) driven by repeated elements and novel gene families across ecological guilds.</title>
        <authorList>
            <consortium name="Lawrence Berkeley National Laboratory"/>
            <person name="Harder C.B."/>
            <person name="Miyauchi S."/>
            <person name="Viragh M."/>
            <person name="Kuo A."/>
            <person name="Thoen E."/>
            <person name="Andreopoulos B."/>
            <person name="Lu D."/>
            <person name="Skrede I."/>
            <person name="Drula E."/>
            <person name="Henrissat B."/>
            <person name="Morin E."/>
            <person name="Kohler A."/>
            <person name="Barry K."/>
            <person name="LaButti K."/>
            <person name="Morin E."/>
            <person name="Salamov A."/>
            <person name="Lipzen A."/>
            <person name="Mereny Z."/>
            <person name="Hegedus B."/>
            <person name="Baldrian P."/>
            <person name="Stursova M."/>
            <person name="Weitz H."/>
            <person name="Taylor A."/>
            <person name="Grigoriev I.V."/>
            <person name="Nagy L.G."/>
            <person name="Martin F."/>
            <person name="Kauserud H."/>
        </authorList>
    </citation>
    <scope>NUCLEOTIDE SEQUENCE</scope>
    <source>
        <strain evidence="2">CBHHK002</strain>
    </source>
</reference>
<dbReference type="Proteomes" id="UP001218218">
    <property type="component" value="Unassembled WGS sequence"/>
</dbReference>
<keyword evidence="1" id="KW-0732">Signal</keyword>
<keyword evidence="3" id="KW-1185">Reference proteome</keyword>
<comment type="caution">
    <text evidence="2">The sequence shown here is derived from an EMBL/GenBank/DDBJ whole genome shotgun (WGS) entry which is preliminary data.</text>
</comment>
<feature type="chain" id="PRO_5041996787" description="Secreted protein" evidence="1">
    <location>
        <begin position="17"/>
        <end position="187"/>
    </location>
</feature>
<proteinExistence type="predicted"/>
<protein>
    <recommendedName>
        <fullName evidence="4">Secreted protein</fullName>
    </recommendedName>
</protein>
<dbReference type="EMBL" id="JARIHO010000007">
    <property type="protein sequence ID" value="KAJ7358136.1"/>
    <property type="molecule type" value="Genomic_DNA"/>
</dbReference>